<proteinExistence type="predicted"/>
<dbReference type="PANTHER" id="PTHR43298">
    <property type="entry name" value="MULTIDRUG RESISTANCE PROTEIN NORM-RELATED"/>
    <property type="match status" value="1"/>
</dbReference>
<dbReference type="Proteomes" id="UP000675920">
    <property type="component" value="Unplaced"/>
</dbReference>
<feature type="transmembrane region" description="Helical" evidence="2">
    <location>
        <begin position="342"/>
        <end position="365"/>
    </location>
</feature>
<keyword evidence="2" id="KW-0812">Transmembrane</keyword>
<feature type="transmembrane region" description="Helical" evidence="2">
    <location>
        <begin position="410"/>
        <end position="429"/>
    </location>
</feature>
<protein>
    <submittedName>
        <fullName evidence="4">MATE family efflux transporter</fullName>
    </submittedName>
</protein>
<dbReference type="PANTHER" id="PTHR43298:SF2">
    <property type="entry name" value="FMN_FAD EXPORTER YEEO-RELATED"/>
    <property type="match status" value="1"/>
</dbReference>
<keyword evidence="2" id="KW-1133">Transmembrane helix</keyword>
<evidence type="ECO:0000313" key="4">
    <source>
        <dbReference type="RefSeq" id="WP_051378231.1"/>
    </source>
</evidence>
<dbReference type="GO" id="GO:0015297">
    <property type="term" value="F:antiporter activity"/>
    <property type="evidence" value="ECO:0007669"/>
    <property type="project" value="InterPro"/>
</dbReference>
<dbReference type="Pfam" id="PF01554">
    <property type="entry name" value="MatE"/>
    <property type="match status" value="2"/>
</dbReference>
<evidence type="ECO:0000256" key="1">
    <source>
        <dbReference type="ARBA" id="ARBA00022448"/>
    </source>
</evidence>
<feature type="transmembrane region" description="Helical" evidence="2">
    <location>
        <begin position="177"/>
        <end position="196"/>
    </location>
</feature>
<dbReference type="NCBIfam" id="TIGR00797">
    <property type="entry name" value="matE"/>
    <property type="match status" value="1"/>
</dbReference>
<feature type="transmembrane region" description="Helical" evidence="2">
    <location>
        <begin position="262"/>
        <end position="285"/>
    </location>
</feature>
<dbReference type="OrthoDB" id="9780160at2"/>
<feature type="transmembrane region" description="Helical" evidence="2">
    <location>
        <begin position="107"/>
        <end position="125"/>
    </location>
</feature>
<dbReference type="GO" id="GO:0005886">
    <property type="term" value="C:plasma membrane"/>
    <property type="evidence" value="ECO:0007669"/>
    <property type="project" value="TreeGrafter"/>
</dbReference>
<feature type="transmembrane region" description="Helical" evidence="2">
    <location>
        <begin position="371"/>
        <end position="398"/>
    </location>
</feature>
<dbReference type="AlphaFoldDB" id="A0A8B6X9D5"/>
<reference evidence="4" key="1">
    <citation type="submission" date="2025-08" db="UniProtKB">
        <authorList>
            <consortium name="RefSeq"/>
        </authorList>
    </citation>
    <scope>IDENTIFICATION</scope>
</reference>
<accession>A0A8B6X9D5</accession>
<dbReference type="InterPro" id="IPR050222">
    <property type="entry name" value="MATE_MdtK"/>
</dbReference>
<dbReference type="RefSeq" id="WP_051378231.1">
    <property type="nucleotide sequence ID" value="NZ_AXWS01000008.1"/>
</dbReference>
<evidence type="ECO:0000313" key="3">
    <source>
        <dbReference type="Proteomes" id="UP000675920"/>
    </source>
</evidence>
<keyword evidence="1" id="KW-0813">Transport</keyword>
<feature type="transmembrane region" description="Helical" evidence="2">
    <location>
        <begin position="69"/>
        <end position="95"/>
    </location>
</feature>
<feature type="transmembrane region" description="Helical" evidence="2">
    <location>
        <begin position="297"/>
        <end position="321"/>
    </location>
</feature>
<keyword evidence="2" id="KW-0472">Membrane</keyword>
<name>A0A8B6X9D5_9BURK</name>
<feature type="transmembrane region" description="Helical" evidence="2">
    <location>
        <begin position="145"/>
        <end position="165"/>
    </location>
</feature>
<keyword evidence="3" id="KW-1185">Reference proteome</keyword>
<dbReference type="GO" id="GO:0042910">
    <property type="term" value="F:xenobiotic transmembrane transporter activity"/>
    <property type="evidence" value="ECO:0007669"/>
    <property type="project" value="InterPro"/>
</dbReference>
<feature type="transmembrane region" description="Helical" evidence="2">
    <location>
        <begin position="444"/>
        <end position="464"/>
    </location>
</feature>
<sequence length="478" mass="49191">MPATDGSDGPATGSPAAITAAPHWRAIARLAWPTAVGQLATMSFATLDTAMVARAPGHELAALAVGNAAYISIFVGLMGVLLAIGPIAGQLVGAGRHRDAGGEFRQALWLAALLSAIGSTALLFPEPWIAFAKPDPALAPQIEAQLRWLAFALPAGLVFAVWRAFANALAAPRLPMTVQLVALLALKLPLNALFIQGASLGPLTVPAMGAPGCAVATAVCYWCQCAAAWIALRRSRSLRACAVLGRGWEWPRPAALGRLLRLGVPMGASILVEVTGFTFMALFISRFGAVEVSGHQIVANLGALMFLVPFSIGSATTTLVAQSIGAGRQRLARAVARTGMRIGLGGGLCVGLSVFVLRGPIVGLYTREAEVATAALALLPITAVFHVGDAAQATVAAVLRAHKIATAPMLVNLFAVWGIGIGLGALLAFDPAGWFAPALHGATGFWLAAAAGLYATAVLLRWLLASAWRRGAPQAGVS</sequence>
<dbReference type="InterPro" id="IPR002528">
    <property type="entry name" value="MATE_fam"/>
</dbReference>
<feature type="transmembrane region" description="Helical" evidence="2">
    <location>
        <begin position="208"/>
        <end position="232"/>
    </location>
</feature>
<organism evidence="3 4">
    <name type="scientific">Derxia gummosa DSM 723</name>
    <dbReference type="NCBI Taxonomy" id="1121388"/>
    <lineage>
        <taxon>Bacteria</taxon>
        <taxon>Pseudomonadati</taxon>
        <taxon>Pseudomonadota</taxon>
        <taxon>Betaproteobacteria</taxon>
        <taxon>Burkholderiales</taxon>
        <taxon>Alcaligenaceae</taxon>
        <taxon>Derxia</taxon>
    </lineage>
</organism>
<evidence type="ECO:0000256" key="2">
    <source>
        <dbReference type="SAM" id="Phobius"/>
    </source>
</evidence>